<feature type="coiled-coil region" evidence="6">
    <location>
        <begin position="115"/>
        <end position="146"/>
    </location>
</feature>
<evidence type="ECO:0000256" key="2">
    <source>
        <dbReference type="ARBA" id="ARBA00008854"/>
    </source>
</evidence>
<name>A0ABQ2KDZ5_9MICO</name>
<feature type="transmembrane region" description="Helical" evidence="7">
    <location>
        <begin position="6"/>
        <end position="27"/>
    </location>
</feature>
<keyword evidence="6" id="KW-0175">Coiled coil</keyword>
<evidence type="ECO:0000313" key="9">
    <source>
        <dbReference type="Proteomes" id="UP000626982"/>
    </source>
</evidence>
<organism evidence="8 9">
    <name type="scientific">Agrococcus terreus</name>
    <dbReference type="NCBI Taxonomy" id="574649"/>
    <lineage>
        <taxon>Bacteria</taxon>
        <taxon>Bacillati</taxon>
        <taxon>Actinomycetota</taxon>
        <taxon>Actinomycetes</taxon>
        <taxon>Micrococcales</taxon>
        <taxon>Microbacteriaceae</taxon>
        <taxon>Agrococcus</taxon>
    </lineage>
</organism>
<evidence type="ECO:0000256" key="3">
    <source>
        <dbReference type="ARBA" id="ARBA00022692"/>
    </source>
</evidence>
<comment type="similarity">
    <text evidence="2">Belongs to the LemA family.</text>
</comment>
<keyword evidence="3 7" id="KW-0812">Transmembrane</keyword>
<dbReference type="InterPro" id="IPR007156">
    <property type="entry name" value="MamQ_LemA"/>
</dbReference>
<dbReference type="InterPro" id="IPR023353">
    <property type="entry name" value="LemA-like_dom_sf"/>
</dbReference>
<evidence type="ECO:0008006" key="10">
    <source>
        <dbReference type="Google" id="ProtNLM"/>
    </source>
</evidence>
<evidence type="ECO:0000313" key="8">
    <source>
        <dbReference type="EMBL" id="GGN80667.1"/>
    </source>
</evidence>
<evidence type="ECO:0000256" key="4">
    <source>
        <dbReference type="ARBA" id="ARBA00022989"/>
    </source>
</evidence>
<keyword evidence="4 7" id="KW-1133">Transmembrane helix</keyword>
<evidence type="ECO:0000256" key="1">
    <source>
        <dbReference type="ARBA" id="ARBA00004167"/>
    </source>
</evidence>
<reference evidence="9" key="1">
    <citation type="journal article" date="2019" name="Int. J. Syst. Evol. Microbiol.">
        <title>The Global Catalogue of Microorganisms (GCM) 10K type strain sequencing project: providing services to taxonomists for standard genome sequencing and annotation.</title>
        <authorList>
            <consortium name="The Broad Institute Genomics Platform"/>
            <consortium name="The Broad Institute Genome Sequencing Center for Infectious Disease"/>
            <person name="Wu L."/>
            <person name="Ma J."/>
        </authorList>
    </citation>
    <scope>NUCLEOTIDE SEQUENCE [LARGE SCALE GENOMIC DNA]</scope>
    <source>
        <strain evidence="9">CGMCC 1.6960</strain>
    </source>
</reference>
<evidence type="ECO:0000256" key="5">
    <source>
        <dbReference type="ARBA" id="ARBA00023136"/>
    </source>
</evidence>
<dbReference type="RefSeq" id="WP_188716424.1">
    <property type="nucleotide sequence ID" value="NZ_BAABBD010000006.1"/>
</dbReference>
<gene>
    <name evidence="8" type="ORF">GCM10010968_08730</name>
</gene>
<evidence type="ECO:0000256" key="7">
    <source>
        <dbReference type="SAM" id="Phobius"/>
    </source>
</evidence>
<dbReference type="Proteomes" id="UP000626982">
    <property type="component" value="Unassembled WGS sequence"/>
</dbReference>
<proteinExistence type="inferred from homology"/>
<accession>A0ABQ2KDZ5</accession>
<dbReference type="Gene3D" id="1.20.1440.20">
    <property type="entry name" value="LemA-like domain"/>
    <property type="match status" value="1"/>
</dbReference>
<keyword evidence="9" id="KW-1185">Reference proteome</keyword>
<evidence type="ECO:0000256" key="6">
    <source>
        <dbReference type="SAM" id="Coils"/>
    </source>
</evidence>
<comment type="subcellular location">
    <subcellularLocation>
        <location evidence="1">Membrane</location>
        <topology evidence="1">Single-pass membrane protein</topology>
    </subcellularLocation>
</comment>
<protein>
    <recommendedName>
        <fullName evidence="10">LemA protein</fullName>
    </recommendedName>
</protein>
<dbReference type="SUPFAM" id="SSF140478">
    <property type="entry name" value="LemA-like"/>
    <property type="match status" value="1"/>
</dbReference>
<sequence>MDPQLLLWIVIGALAVVPIVGVILALASYSAMRRLGTAVEERWRALDAALDERRAAAAPLLEDAPPAQRASAEAALAKVSAEPFPTTKAEAEAEAQRALRPIVQAAAQQPAGSAIAEARAALAALEDQAQQRRRDYNTVVRELNAKTRRFPTSAWTKAVGGRRDFFEVDQAGAVAEPPRIQF</sequence>
<keyword evidence="5 7" id="KW-0472">Membrane</keyword>
<dbReference type="EMBL" id="BMLM01000001">
    <property type="protein sequence ID" value="GGN80667.1"/>
    <property type="molecule type" value="Genomic_DNA"/>
</dbReference>
<comment type="caution">
    <text evidence="8">The sequence shown here is derived from an EMBL/GenBank/DDBJ whole genome shotgun (WGS) entry which is preliminary data.</text>
</comment>
<dbReference type="Pfam" id="PF04011">
    <property type="entry name" value="LemA"/>
    <property type="match status" value="1"/>
</dbReference>